<protein>
    <recommendedName>
        <fullName evidence="3">Integrase zinc-binding domain-containing protein</fullName>
    </recommendedName>
</protein>
<evidence type="ECO:0008006" key="3">
    <source>
        <dbReference type="Google" id="ProtNLM"/>
    </source>
</evidence>
<evidence type="ECO:0000313" key="2">
    <source>
        <dbReference type="Proteomes" id="UP000257109"/>
    </source>
</evidence>
<accession>A0A371H7J1</accession>
<organism evidence="1 2">
    <name type="scientific">Mucuna pruriens</name>
    <name type="common">Velvet bean</name>
    <name type="synonym">Dolichos pruriens</name>
    <dbReference type="NCBI Taxonomy" id="157652"/>
    <lineage>
        <taxon>Eukaryota</taxon>
        <taxon>Viridiplantae</taxon>
        <taxon>Streptophyta</taxon>
        <taxon>Embryophyta</taxon>
        <taxon>Tracheophyta</taxon>
        <taxon>Spermatophyta</taxon>
        <taxon>Magnoliopsida</taxon>
        <taxon>eudicotyledons</taxon>
        <taxon>Gunneridae</taxon>
        <taxon>Pentapetalae</taxon>
        <taxon>rosids</taxon>
        <taxon>fabids</taxon>
        <taxon>Fabales</taxon>
        <taxon>Fabaceae</taxon>
        <taxon>Papilionoideae</taxon>
        <taxon>50 kb inversion clade</taxon>
        <taxon>NPAAA clade</taxon>
        <taxon>indigoferoid/millettioid clade</taxon>
        <taxon>Phaseoleae</taxon>
        <taxon>Mucuna</taxon>
    </lineage>
</organism>
<evidence type="ECO:0000313" key="1">
    <source>
        <dbReference type="EMBL" id="RDX98643.1"/>
    </source>
</evidence>
<reference evidence="1" key="1">
    <citation type="submission" date="2018-05" db="EMBL/GenBank/DDBJ databases">
        <title>Draft genome of Mucuna pruriens seed.</title>
        <authorList>
            <person name="Nnadi N.E."/>
            <person name="Vos R."/>
            <person name="Hasami M.H."/>
            <person name="Devisetty U.K."/>
            <person name="Aguiy J.C."/>
        </authorList>
    </citation>
    <scope>NUCLEOTIDE SEQUENCE [LARGE SCALE GENOMIC DNA]</scope>
    <source>
        <strain evidence="1">JCA_2017</strain>
    </source>
</reference>
<dbReference type="Proteomes" id="UP000257109">
    <property type="component" value="Unassembled WGS sequence"/>
</dbReference>
<keyword evidence="2" id="KW-1185">Reference proteome</keyword>
<dbReference type="Gene3D" id="1.10.340.70">
    <property type="match status" value="1"/>
</dbReference>
<gene>
    <name evidence="1" type="ORF">CR513_18415</name>
</gene>
<dbReference type="AlphaFoldDB" id="A0A371H7J1"/>
<name>A0A371H7J1_MUCPR</name>
<comment type="caution">
    <text evidence="1">The sequence shown here is derived from an EMBL/GenBank/DDBJ whole genome shotgun (WGS) entry which is preliminary data.</text>
</comment>
<sequence>MYGSHIGDQALASKVSKAGYYWPTLKHDCLEYVKKCDTAKGLQMYIRPHQSNYIRSCHPSRHFPIVAEQIKYLIVAVNYFIKWVEVEPVATISAERVKCFY</sequence>
<feature type="non-terminal residue" evidence="1">
    <location>
        <position position="1"/>
    </location>
</feature>
<dbReference type="EMBL" id="QJKJ01003407">
    <property type="protein sequence ID" value="RDX98643.1"/>
    <property type="molecule type" value="Genomic_DNA"/>
</dbReference>
<dbReference type="OrthoDB" id="1424201at2759"/>
<proteinExistence type="predicted"/>